<feature type="domain" description="Anaphase-promoting complex subunit 4-like WD40" evidence="4">
    <location>
        <begin position="468"/>
        <end position="536"/>
    </location>
</feature>
<protein>
    <submittedName>
        <fullName evidence="5">WD40 repeat-like protein</fullName>
    </submittedName>
</protein>
<dbReference type="SUPFAM" id="SSF50998">
    <property type="entry name" value="Quinoprotein alcohol dehydrogenase-like"/>
    <property type="match status" value="1"/>
</dbReference>
<feature type="repeat" description="WD" evidence="3">
    <location>
        <begin position="495"/>
        <end position="536"/>
    </location>
</feature>
<feature type="repeat" description="WD" evidence="3">
    <location>
        <begin position="185"/>
        <end position="226"/>
    </location>
</feature>
<evidence type="ECO:0000259" key="4">
    <source>
        <dbReference type="Pfam" id="PF12894"/>
    </source>
</evidence>
<dbReference type="InterPro" id="IPR015943">
    <property type="entry name" value="WD40/YVTN_repeat-like_dom_sf"/>
</dbReference>
<dbReference type="SMART" id="SM00320">
    <property type="entry name" value="WD40"/>
    <property type="match status" value="10"/>
</dbReference>
<dbReference type="Proteomes" id="UP001151518">
    <property type="component" value="Unassembled WGS sequence"/>
</dbReference>
<evidence type="ECO:0000256" key="2">
    <source>
        <dbReference type="ARBA" id="ARBA00022737"/>
    </source>
</evidence>
<evidence type="ECO:0000256" key="3">
    <source>
        <dbReference type="PROSITE-ProRule" id="PRU00221"/>
    </source>
</evidence>
<proteinExistence type="predicted"/>
<dbReference type="FunFam" id="2.130.10.10:FF:000102">
    <property type="entry name" value="Actin-interacting protein 1"/>
    <property type="match status" value="1"/>
</dbReference>
<dbReference type="PANTHER" id="PTHR19856">
    <property type="entry name" value="WD-REPEATCONTAINING PROTEIN WDR1"/>
    <property type="match status" value="1"/>
</dbReference>
<dbReference type="OrthoDB" id="2306at2759"/>
<dbReference type="GO" id="GO:0030864">
    <property type="term" value="C:cortical actin cytoskeleton"/>
    <property type="evidence" value="ECO:0007669"/>
    <property type="project" value="TreeGrafter"/>
</dbReference>
<dbReference type="CDD" id="cd00200">
    <property type="entry name" value="WD40"/>
    <property type="match status" value="1"/>
</dbReference>
<dbReference type="SUPFAM" id="SSF50978">
    <property type="entry name" value="WD40 repeat-like"/>
    <property type="match status" value="1"/>
</dbReference>
<dbReference type="Pfam" id="PF00400">
    <property type="entry name" value="WD40"/>
    <property type="match status" value="6"/>
</dbReference>
<organism evidence="5 6">
    <name type="scientific">Coemansia spiralis</name>
    <dbReference type="NCBI Taxonomy" id="417178"/>
    <lineage>
        <taxon>Eukaryota</taxon>
        <taxon>Fungi</taxon>
        <taxon>Fungi incertae sedis</taxon>
        <taxon>Zoopagomycota</taxon>
        <taxon>Kickxellomycotina</taxon>
        <taxon>Kickxellomycetes</taxon>
        <taxon>Kickxellales</taxon>
        <taxon>Kickxellaceae</taxon>
        <taxon>Coemansia</taxon>
    </lineage>
</organism>
<dbReference type="GO" id="GO:0051015">
    <property type="term" value="F:actin filament binding"/>
    <property type="evidence" value="ECO:0007669"/>
    <property type="project" value="TreeGrafter"/>
</dbReference>
<dbReference type="EMBL" id="JANBTW010000001">
    <property type="protein sequence ID" value="KAJ2681193.1"/>
    <property type="molecule type" value="Genomic_DNA"/>
</dbReference>
<reference evidence="5" key="1">
    <citation type="submission" date="2022-07" db="EMBL/GenBank/DDBJ databases">
        <title>Phylogenomic reconstructions and comparative analyses of Kickxellomycotina fungi.</title>
        <authorList>
            <person name="Reynolds N.K."/>
            <person name="Stajich J.E."/>
            <person name="Barry K."/>
            <person name="Grigoriev I.V."/>
            <person name="Crous P."/>
            <person name="Smith M.E."/>
        </authorList>
    </citation>
    <scope>NUCLEOTIDE SEQUENCE</scope>
    <source>
        <strain evidence="5">NRRL 3115</strain>
    </source>
</reference>
<keyword evidence="2" id="KW-0677">Repeat</keyword>
<dbReference type="InterPro" id="IPR011047">
    <property type="entry name" value="Quinoprotein_ADH-like_sf"/>
</dbReference>
<dbReference type="InterPro" id="IPR019775">
    <property type="entry name" value="WD40_repeat_CS"/>
</dbReference>
<dbReference type="AlphaFoldDB" id="A0A9W8L1R8"/>
<evidence type="ECO:0000256" key="1">
    <source>
        <dbReference type="ARBA" id="ARBA00022574"/>
    </source>
</evidence>
<feature type="repeat" description="WD" evidence="3">
    <location>
        <begin position="538"/>
        <end position="572"/>
    </location>
</feature>
<dbReference type="InterPro" id="IPR024977">
    <property type="entry name" value="Apc4-like_WD40_dom"/>
</dbReference>
<dbReference type="PRINTS" id="PR00320">
    <property type="entry name" value="GPROTEINBRPT"/>
</dbReference>
<dbReference type="InterPro" id="IPR020472">
    <property type="entry name" value="WD40_PAC1"/>
</dbReference>
<sequence>MSFTKKEYFAPAPVTTRGQPVRLSADPKGEQFVYASGKTIVVRNLSNLEKAWEYTEHTSQTTVAKFSPSGYYIASGDVSGRVRIWDIVNDDHILKSEFQPISGRISDISWDPDSQRIVAVGDGKGSFGHFFTFDSGNTVGTITGHSKVINACSMRQRRPFRAVTCSDDGTSVFYHGAPYKFVSLLSDHSGFVQDAKYAPSDDYFVTVGADKKIFLYDGKTGELVRQVAAGSPEEAHTGSISAVAWSPDSKYILTSSGDRTCKFWDIESDRLIGTVKIGGTSSSPDHQQVGNLWAGEHIISLSLSGDINVLKMDAAEPVKVVYGHQKSITAASLTQSKLLYTGSYDGRLCVWDFSARPSSAPLGVAALVQGSTGDTRPEDAAAAGDLVAFGFLDDTLRFVENSAIVAGGSVSLSAAPRSVAIDSTGTVTIAVLANDDLVVISKGKATHVPVKETSAAARAVAIDHGSSLVAVGFQDNSVHLYKLQDAQLAPAGAKVTAHQREITSLAFSPTGDLLASGDSAGKIIVSKAQSGELVTSRWGSHTARIYGISWSPDGAHAASASLDGHVIVWSVEQPARKIFIRNAHMGGAAAVSFIDNETVVSAGADGGVKVWGITYA</sequence>
<accession>A0A9W8L1R8</accession>
<feature type="repeat" description="WD" evidence="3">
    <location>
        <begin position="54"/>
        <end position="95"/>
    </location>
</feature>
<dbReference type="Gene3D" id="2.130.10.10">
    <property type="entry name" value="YVTN repeat-like/Quinoprotein amine dehydrogenase"/>
    <property type="match status" value="2"/>
</dbReference>
<feature type="repeat" description="WD" evidence="3">
    <location>
        <begin position="581"/>
        <end position="616"/>
    </location>
</feature>
<keyword evidence="1 3" id="KW-0853">WD repeat</keyword>
<dbReference type="InterPro" id="IPR001680">
    <property type="entry name" value="WD40_rpt"/>
</dbReference>
<dbReference type="Pfam" id="PF12894">
    <property type="entry name" value="ANAPC4_WD40"/>
    <property type="match status" value="1"/>
</dbReference>
<feature type="repeat" description="WD" evidence="3">
    <location>
        <begin position="321"/>
        <end position="354"/>
    </location>
</feature>
<dbReference type="PANTHER" id="PTHR19856:SF0">
    <property type="entry name" value="WD REPEAT-CONTAINING PROTEIN 1"/>
    <property type="match status" value="1"/>
</dbReference>
<dbReference type="PROSITE" id="PS50082">
    <property type="entry name" value="WD_REPEATS_2"/>
    <property type="match status" value="7"/>
</dbReference>
<evidence type="ECO:0000313" key="5">
    <source>
        <dbReference type="EMBL" id="KAJ2681193.1"/>
    </source>
</evidence>
<comment type="caution">
    <text evidence="5">The sequence shown here is derived from an EMBL/GenBank/DDBJ whole genome shotgun (WGS) entry which is preliminary data.</text>
</comment>
<dbReference type="InterPro" id="IPR036322">
    <property type="entry name" value="WD40_repeat_dom_sf"/>
</dbReference>
<dbReference type="GO" id="GO:0030042">
    <property type="term" value="P:actin filament depolymerization"/>
    <property type="evidence" value="ECO:0007669"/>
    <property type="project" value="TreeGrafter"/>
</dbReference>
<dbReference type="PROSITE" id="PS50294">
    <property type="entry name" value="WD_REPEATS_REGION"/>
    <property type="match status" value="5"/>
</dbReference>
<gene>
    <name evidence="5" type="primary">AIP1</name>
    <name evidence="5" type="ORF">GGI25_000148</name>
</gene>
<evidence type="ECO:0000313" key="6">
    <source>
        <dbReference type="Proteomes" id="UP001151518"/>
    </source>
</evidence>
<name>A0A9W8L1R8_9FUNG</name>
<feature type="repeat" description="WD" evidence="3">
    <location>
        <begin position="233"/>
        <end position="274"/>
    </location>
</feature>
<dbReference type="PROSITE" id="PS00678">
    <property type="entry name" value="WD_REPEATS_1"/>
    <property type="match status" value="2"/>
</dbReference>